<evidence type="ECO:0000256" key="6">
    <source>
        <dbReference type="ARBA" id="ARBA00022989"/>
    </source>
</evidence>
<organism evidence="11 12">
    <name type="scientific">Galemys pyrenaicus</name>
    <name type="common">Iberian desman</name>
    <name type="synonym">Pyrenean desman</name>
    <dbReference type="NCBI Taxonomy" id="202257"/>
    <lineage>
        <taxon>Eukaryota</taxon>
        <taxon>Metazoa</taxon>
        <taxon>Chordata</taxon>
        <taxon>Craniata</taxon>
        <taxon>Vertebrata</taxon>
        <taxon>Euteleostomi</taxon>
        <taxon>Mammalia</taxon>
        <taxon>Eutheria</taxon>
        <taxon>Laurasiatheria</taxon>
        <taxon>Eulipotyphla</taxon>
        <taxon>Talpidae</taxon>
        <taxon>Galemys</taxon>
    </lineage>
</organism>
<evidence type="ECO:0000313" key="12">
    <source>
        <dbReference type="Proteomes" id="UP000700334"/>
    </source>
</evidence>
<dbReference type="Gene3D" id="1.50.40.10">
    <property type="entry name" value="Mitochondrial carrier domain"/>
    <property type="match status" value="2"/>
</dbReference>
<feature type="repeat" description="Solcar" evidence="9">
    <location>
        <begin position="199"/>
        <end position="292"/>
    </location>
</feature>
<dbReference type="InterPro" id="IPR018108">
    <property type="entry name" value="MCP_transmembrane"/>
</dbReference>
<sequence>MKVLIQSACLVPALGWRGQMGTGRRLWAVQDQELGSRWALGTQKGVREVACQGLISARGGRPWPDVWFTGFSHRRVTAETRRRYVRPQTADELVNMKSNPAIQAAIDLTGGALGGIVCVLTGQPFDTMKVKMQTFPRLYKGLMDCFLKTYCHVGVRGFYKGTGPALVAYVAENSVLFMCYGFCQQFVKGVVGLDKQAKLSDLQTATAGSLASAFASLTLCPTELVKCRLQTMREMEMSGKIAKSQNTVWSVVKSILRNDGPLGFYHGLSSTLLQEIPGYFFFFGGYEMSRSFFASGRSKDELGPAHLMLSGGFAGVCLWLVVFPVDCIKSRIQVLSMSGKQAGFAGTLLSIAKTEGIAVLYSGLSATMIRAIPANGSLILAYEYSRRMMMNQFEADVSW</sequence>
<evidence type="ECO:0000256" key="3">
    <source>
        <dbReference type="ARBA" id="ARBA00022448"/>
    </source>
</evidence>
<dbReference type="PANTHER" id="PTHR45624:SF20">
    <property type="entry name" value="MITOCHONDRIAL ORNITHINE TRANSPORTER 2"/>
    <property type="match status" value="1"/>
</dbReference>
<protein>
    <submittedName>
        <fullName evidence="11">Mitochondrial ornithine transporter 2</fullName>
    </submittedName>
</protein>
<evidence type="ECO:0000256" key="8">
    <source>
        <dbReference type="ARBA" id="ARBA00023136"/>
    </source>
</evidence>
<gene>
    <name evidence="11" type="ORF">J0S82_009385</name>
</gene>
<dbReference type="InterPro" id="IPR023395">
    <property type="entry name" value="MCP_dom_sf"/>
</dbReference>
<dbReference type="InterPro" id="IPR050567">
    <property type="entry name" value="Mitochondrial_Carrier"/>
</dbReference>
<keyword evidence="4 9" id="KW-0812">Transmembrane</keyword>
<dbReference type="Proteomes" id="UP000700334">
    <property type="component" value="Unassembled WGS sequence"/>
</dbReference>
<name>A0A8J6DG65_GALPY</name>
<dbReference type="GO" id="GO:0031966">
    <property type="term" value="C:mitochondrial membrane"/>
    <property type="evidence" value="ECO:0007669"/>
    <property type="project" value="UniProtKB-SubCell"/>
</dbReference>
<feature type="repeat" description="Solcar" evidence="9">
    <location>
        <begin position="102"/>
        <end position="186"/>
    </location>
</feature>
<accession>A0A8J6DG65</accession>
<evidence type="ECO:0000256" key="9">
    <source>
        <dbReference type="PROSITE-ProRule" id="PRU00282"/>
    </source>
</evidence>
<keyword evidence="5" id="KW-0677">Repeat</keyword>
<dbReference type="EMBL" id="JAGFMF010012132">
    <property type="protein sequence ID" value="KAG8506976.1"/>
    <property type="molecule type" value="Genomic_DNA"/>
</dbReference>
<evidence type="ECO:0000256" key="7">
    <source>
        <dbReference type="ARBA" id="ARBA00023128"/>
    </source>
</evidence>
<keyword evidence="7" id="KW-0496">Mitochondrion</keyword>
<keyword evidence="12" id="KW-1185">Reference proteome</keyword>
<comment type="caution">
    <text evidence="11">The sequence shown here is derived from an EMBL/GenBank/DDBJ whole genome shotgun (WGS) entry which is preliminary data.</text>
</comment>
<dbReference type="FunFam" id="1.50.40.10:FF:000059">
    <property type="entry name" value="Mitochondrial ornithine transporter 2"/>
    <property type="match status" value="1"/>
</dbReference>
<keyword evidence="6" id="KW-1133">Transmembrane helix</keyword>
<keyword evidence="8 9" id="KW-0472">Membrane</keyword>
<keyword evidence="3 10" id="KW-0813">Transport</keyword>
<evidence type="ECO:0000256" key="1">
    <source>
        <dbReference type="ARBA" id="ARBA00004225"/>
    </source>
</evidence>
<evidence type="ECO:0000256" key="5">
    <source>
        <dbReference type="ARBA" id="ARBA00022737"/>
    </source>
</evidence>
<evidence type="ECO:0000256" key="2">
    <source>
        <dbReference type="ARBA" id="ARBA00006375"/>
    </source>
</evidence>
<feature type="repeat" description="Solcar" evidence="9">
    <location>
        <begin position="302"/>
        <end position="388"/>
    </location>
</feature>
<dbReference type="SUPFAM" id="SSF103506">
    <property type="entry name" value="Mitochondrial carrier"/>
    <property type="match status" value="1"/>
</dbReference>
<dbReference type="GO" id="GO:0000064">
    <property type="term" value="F:L-ornithine transmembrane transporter activity"/>
    <property type="evidence" value="ECO:0007669"/>
    <property type="project" value="TreeGrafter"/>
</dbReference>
<dbReference type="FunFam" id="1.50.40.10:FF:000066">
    <property type="entry name" value="Mitochondrial ornithine transporter 2"/>
    <property type="match status" value="1"/>
</dbReference>
<reference evidence="11" key="1">
    <citation type="journal article" date="2021" name="Evol. Appl.">
        <title>The genome of the Pyrenean desman and the effects of bottlenecks and inbreeding on the genomic landscape of an endangered species.</title>
        <authorList>
            <person name="Escoda L."/>
            <person name="Castresana J."/>
        </authorList>
    </citation>
    <scope>NUCLEOTIDE SEQUENCE</scope>
    <source>
        <strain evidence="11">IBE-C5619</strain>
    </source>
</reference>
<evidence type="ECO:0000256" key="4">
    <source>
        <dbReference type="ARBA" id="ARBA00022692"/>
    </source>
</evidence>
<dbReference type="PANTHER" id="PTHR45624">
    <property type="entry name" value="MITOCHONDRIAL BASIC AMINO ACIDS TRANSPORTER-RELATED"/>
    <property type="match status" value="1"/>
</dbReference>
<comment type="similarity">
    <text evidence="2 10">Belongs to the mitochondrial carrier (TC 2.A.29) family.</text>
</comment>
<dbReference type="GO" id="GO:1990575">
    <property type="term" value="P:mitochondrial L-ornithine transmembrane transport"/>
    <property type="evidence" value="ECO:0007669"/>
    <property type="project" value="TreeGrafter"/>
</dbReference>
<dbReference type="PROSITE" id="PS50920">
    <property type="entry name" value="SOLCAR"/>
    <property type="match status" value="3"/>
</dbReference>
<evidence type="ECO:0000256" key="10">
    <source>
        <dbReference type="RuleBase" id="RU000488"/>
    </source>
</evidence>
<proteinExistence type="inferred from homology"/>
<dbReference type="AlphaFoldDB" id="A0A8J6DG65"/>
<comment type="subcellular location">
    <subcellularLocation>
        <location evidence="1">Mitochondrion membrane</location>
        <topology evidence="1">Multi-pass membrane protein</topology>
    </subcellularLocation>
</comment>
<dbReference type="OrthoDB" id="409586at2759"/>
<evidence type="ECO:0000313" key="11">
    <source>
        <dbReference type="EMBL" id="KAG8506976.1"/>
    </source>
</evidence>
<dbReference type="Pfam" id="PF00153">
    <property type="entry name" value="Mito_carr"/>
    <property type="match status" value="3"/>
</dbReference>